<keyword evidence="4" id="KW-0378">Hydrolase</keyword>
<dbReference type="PANTHER" id="PTHR43856:SF1">
    <property type="entry name" value="MITOCHONDRIAL CARDIOLIPIN HYDROLASE"/>
    <property type="match status" value="1"/>
</dbReference>
<reference evidence="8 9" key="1">
    <citation type="submission" date="2018-01" db="EMBL/GenBank/DDBJ databases">
        <title>Complete genome sequence of Flavivirga eckloniae ECD14 isolated from seaweed Ecklonia cava.</title>
        <authorList>
            <person name="Lee J.H."/>
            <person name="Baik K.S."/>
            <person name="Seong C.N."/>
        </authorList>
    </citation>
    <scope>NUCLEOTIDE SEQUENCE [LARGE SCALE GENOMIC DNA]</scope>
    <source>
        <strain evidence="8 9">ECD14</strain>
    </source>
</reference>
<dbReference type="InterPro" id="IPR051406">
    <property type="entry name" value="PLD_domain"/>
</dbReference>
<dbReference type="OrthoDB" id="9762009at2"/>
<evidence type="ECO:0000256" key="4">
    <source>
        <dbReference type="ARBA" id="ARBA00022801"/>
    </source>
</evidence>
<dbReference type="EMBL" id="CP025791">
    <property type="protein sequence ID" value="AUP79772.1"/>
    <property type="molecule type" value="Genomic_DNA"/>
</dbReference>
<dbReference type="GO" id="GO:0006793">
    <property type="term" value="P:phosphorus metabolic process"/>
    <property type="evidence" value="ECO:0007669"/>
    <property type="project" value="UniProtKB-ARBA"/>
</dbReference>
<evidence type="ECO:0000256" key="3">
    <source>
        <dbReference type="ARBA" id="ARBA00012027"/>
    </source>
</evidence>
<evidence type="ECO:0000256" key="1">
    <source>
        <dbReference type="ARBA" id="ARBA00000798"/>
    </source>
</evidence>
<feature type="domain" description="PLD phosphodiesterase" evidence="7">
    <location>
        <begin position="427"/>
        <end position="458"/>
    </location>
</feature>
<dbReference type="EC" id="3.1.4.4" evidence="3"/>
<gene>
    <name evidence="8" type="ORF">C1H87_14090</name>
</gene>
<organism evidence="8 9">
    <name type="scientific">Flavivirga eckloniae</name>
    <dbReference type="NCBI Taxonomy" id="1803846"/>
    <lineage>
        <taxon>Bacteria</taxon>
        <taxon>Pseudomonadati</taxon>
        <taxon>Bacteroidota</taxon>
        <taxon>Flavobacteriia</taxon>
        <taxon>Flavobacteriales</taxon>
        <taxon>Flavobacteriaceae</taxon>
        <taxon>Flavivirga</taxon>
    </lineage>
</organism>
<accession>A0A2K9PRT1</accession>
<evidence type="ECO:0000256" key="2">
    <source>
        <dbReference type="ARBA" id="ARBA00008664"/>
    </source>
</evidence>
<dbReference type="Gene3D" id="3.30.870.10">
    <property type="entry name" value="Endonuclease Chain A"/>
    <property type="match status" value="2"/>
</dbReference>
<dbReference type="RefSeq" id="WP_102756425.1">
    <property type="nucleotide sequence ID" value="NZ_CP025791.1"/>
</dbReference>
<evidence type="ECO:0000313" key="8">
    <source>
        <dbReference type="EMBL" id="AUP79772.1"/>
    </source>
</evidence>
<comment type="similarity">
    <text evidence="2">Belongs to the phospholipase D family.</text>
</comment>
<dbReference type="InterPro" id="IPR001736">
    <property type="entry name" value="PLipase_D/transphosphatidylase"/>
</dbReference>
<dbReference type="PANTHER" id="PTHR43856">
    <property type="entry name" value="CARDIOLIPIN HYDROLASE"/>
    <property type="match status" value="1"/>
</dbReference>
<comment type="catalytic activity">
    <reaction evidence="1">
        <text>a 1,2-diacyl-sn-glycero-3-phosphocholine + H2O = a 1,2-diacyl-sn-glycero-3-phosphate + choline + H(+)</text>
        <dbReference type="Rhea" id="RHEA:14445"/>
        <dbReference type="ChEBI" id="CHEBI:15354"/>
        <dbReference type="ChEBI" id="CHEBI:15377"/>
        <dbReference type="ChEBI" id="CHEBI:15378"/>
        <dbReference type="ChEBI" id="CHEBI:57643"/>
        <dbReference type="ChEBI" id="CHEBI:58608"/>
        <dbReference type="EC" id="3.1.4.4"/>
    </reaction>
</comment>
<dbReference type="Proteomes" id="UP000235826">
    <property type="component" value="Chromosome"/>
</dbReference>
<dbReference type="CDD" id="cd09172">
    <property type="entry name" value="PLDc_Nuc_like_unchar1_1"/>
    <property type="match status" value="1"/>
</dbReference>
<evidence type="ECO:0000313" key="9">
    <source>
        <dbReference type="Proteomes" id="UP000235826"/>
    </source>
</evidence>
<dbReference type="SUPFAM" id="SSF56024">
    <property type="entry name" value="Phospholipase D/nuclease"/>
    <property type="match status" value="2"/>
</dbReference>
<sequence>MRLKNEVNGVSLHVIAGTHVVLLCLDVNETARKELLGFTFVRKNTATGEVKPLKGFKQFKENASKSDTELIQAFLWGDYTAEPNTNYEYTATPVYRTPENKKNGSEIKIEITTENPDKGKHGVFFNRGTVGQAYARKFKNKNPDKVPNNEAYHWLSRGLEEAMLAFIAEAKGKDYSLRVAAYEFDYVPVIQALYDASKRGADVKIVYDHSKAGPWESTNKAIANVPGVEKLMIPRKSNSSIKHNKYIVLLHKGKPKEVWMGSTNFTRGGIFGQSNVGHIVRDEAIAEAYLEYWTRLSKDPDLKEIRPLNESHTPTPNGSLPKGITPIFSPRPDLSVLDWYGKQIEDAKESIGFTAAFGVNQDFADIMSKEDESLRYILLEHEGKTFNDFKDTPNNRIALGAILNDQEIKEEGLKNWEAEHLTGLNDHVKYLHTKYLFVDPLTDDPILITGSANFSKASTQSNDENMIIVRGDTNVVDVYLTEFVRLFNHYEFRDQLANNGLDEVYFSDYLATDNSWTNIYFKKGTQHYRERELFS</sequence>
<name>A0A2K9PRT1_9FLAO</name>
<protein>
    <recommendedName>
        <fullName evidence="3">phospholipase D</fullName>
        <ecNumber evidence="3">3.1.4.4</ecNumber>
    </recommendedName>
</protein>
<dbReference type="InterPro" id="IPR025202">
    <property type="entry name" value="PLD-like_dom"/>
</dbReference>
<dbReference type="GO" id="GO:0004630">
    <property type="term" value="F:phospholipase D activity"/>
    <property type="evidence" value="ECO:0007669"/>
    <property type="project" value="UniProtKB-EC"/>
</dbReference>
<dbReference type="Pfam" id="PF13091">
    <property type="entry name" value="PLDc_2"/>
    <property type="match status" value="2"/>
</dbReference>
<evidence type="ECO:0000256" key="6">
    <source>
        <dbReference type="ARBA" id="ARBA00023098"/>
    </source>
</evidence>
<dbReference type="PROSITE" id="PS50035">
    <property type="entry name" value="PLD"/>
    <property type="match status" value="1"/>
</dbReference>
<keyword evidence="9" id="KW-1185">Reference proteome</keyword>
<dbReference type="KEGG" id="fek:C1H87_14090"/>
<evidence type="ECO:0000256" key="5">
    <source>
        <dbReference type="ARBA" id="ARBA00022963"/>
    </source>
</evidence>
<proteinExistence type="inferred from homology"/>
<dbReference type="GO" id="GO:0016891">
    <property type="term" value="F:RNA endonuclease activity producing 5'-phosphomonoesters, hydrolytic mechanism"/>
    <property type="evidence" value="ECO:0007669"/>
    <property type="project" value="TreeGrafter"/>
</dbReference>
<evidence type="ECO:0000259" key="7">
    <source>
        <dbReference type="PROSITE" id="PS50035"/>
    </source>
</evidence>
<dbReference type="GO" id="GO:0016042">
    <property type="term" value="P:lipid catabolic process"/>
    <property type="evidence" value="ECO:0007669"/>
    <property type="project" value="UniProtKB-KW"/>
</dbReference>
<keyword evidence="6" id="KW-0443">Lipid metabolism</keyword>
<dbReference type="AlphaFoldDB" id="A0A2K9PRT1"/>
<keyword evidence="5" id="KW-0442">Lipid degradation</keyword>